<organism evidence="5 6">
    <name type="scientific">Bacillus cereus</name>
    <dbReference type="NCBI Taxonomy" id="1396"/>
    <lineage>
        <taxon>Bacteria</taxon>
        <taxon>Bacillati</taxon>
        <taxon>Bacillota</taxon>
        <taxon>Bacilli</taxon>
        <taxon>Bacillales</taxon>
        <taxon>Bacillaceae</taxon>
        <taxon>Bacillus</taxon>
        <taxon>Bacillus cereus group</taxon>
    </lineage>
</organism>
<dbReference type="AlphaFoldDB" id="A0A9X7GNI5"/>
<evidence type="ECO:0000313" key="6">
    <source>
        <dbReference type="Proteomes" id="UP000223834"/>
    </source>
</evidence>
<dbReference type="GO" id="GO:0004252">
    <property type="term" value="F:serine-type endopeptidase activity"/>
    <property type="evidence" value="ECO:0007669"/>
    <property type="project" value="InterPro"/>
</dbReference>
<evidence type="ECO:0000256" key="1">
    <source>
        <dbReference type="ARBA" id="ARBA00022670"/>
    </source>
</evidence>
<feature type="domain" description="P/Homo B" evidence="3">
    <location>
        <begin position="147"/>
        <end position="325"/>
    </location>
</feature>
<dbReference type="EMBL" id="NUWJ01000369">
    <property type="protein sequence ID" value="PFK05571.1"/>
    <property type="molecule type" value="Genomic_DNA"/>
</dbReference>
<keyword evidence="1" id="KW-0645">Protease</keyword>
<keyword evidence="2" id="KW-0378">Hydrolase</keyword>
<evidence type="ECO:0000313" key="7">
    <source>
        <dbReference type="Proteomes" id="UP000224413"/>
    </source>
</evidence>
<proteinExistence type="predicted"/>
<name>A0A9X7GNI5_BACCE</name>
<evidence type="ECO:0000256" key="2">
    <source>
        <dbReference type="ARBA" id="ARBA00022801"/>
    </source>
</evidence>
<accession>A0A9X7GNI5</accession>
<comment type="caution">
    <text evidence="5">The sequence shown here is derived from an EMBL/GenBank/DDBJ whole genome shotgun (WGS) entry which is preliminary data.</text>
</comment>
<evidence type="ECO:0000259" key="3">
    <source>
        <dbReference type="PROSITE" id="PS51829"/>
    </source>
</evidence>
<dbReference type="Gene3D" id="2.60.120.260">
    <property type="entry name" value="Galactose-binding domain-like"/>
    <property type="match status" value="1"/>
</dbReference>
<protein>
    <recommendedName>
        <fullName evidence="3">P/Homo B domain-containing protein</fullName>
    </recommendedName>
</protein>
<evidence type="ECO:0000313" key="4">
    <source>
        <dbReference type="EMBL" id="PFK05571.1"/>
    </source>
</evidence>
<dbReference type="Proteomes" id="UP000224413">
    <property type="component" value="Unassembled WGS sequence"/>
</dbReference>
<dbReference type="GO" id="GO:0006508">
    <property type="term" value="P:proteolysis"/>
    <property type="evidence" value="ECO:0007669"/>
    <property type="project" value="UniProtKB-KW"/>
</dbReference>
<evidence type="ECO:0000313" key="5">
    <source>
        <dbReference type="EMBL" id="PGO69289.1"/>
    </source>
</evidence>
<reference evidence="6 7" key="1">
    <citation type="submission" date="2017-09" db="EMBL/GenBank/DDBJ databases">
        <title>Large-scale bioinformatics analysis of Bacillus genomes uncovers conserved roles of natural products in bacterial physiology.</title>
        <authorList>
            <consortium name="Agbiome Team Llc"/>
            <person name="Bleich R.M."/>
            <person name="Grubbs K.J."/>
            <person name="Santa Maria K.C."/>
            <person name="Allen S.E."/>
            <person name="Farag S."/>
            <person name="Shank E.A."/>
            <person name="Bowers A."/>
        </authorList>
    </citation>
    <scope>NUCLEOTIDE SEQUENCE [LARGE SCALE GENOMIC DNA]</scope>
    <source>
        <strain evidence="5 6">AFS049141</strain>
        <strain evidence="4 7">AFS083741</strain>
    </source>
</reference>
<dbReference type="Pfam" id="PF01483">
    <property type="entry name" value="P_proprotein"/>
    <property type="match status" value="1"/>
</dbReference>
<dbReference type="InterPro" id="IPR008979">
    <property type="entry name" value="Galactose-bd-like_sf"/>
</dbReference>
<dbReference type="EMBL" id="NUIQ01000197">
    <property type="protein sequence ID" value="PGO69289.1"/>
    <property type="molecule type" value="Genomic_DNA"/>
</dbReference>
<dbReference type="InterPro" id="IPR002884">
    <property type="entry name" value="P_dom"/>
</dbReference>
<dbReference type="SUPFAM" id="SSF49785">
    <property type="entry name" value="Galactose-binding domain-like"/>
    <property type="match status" value="1"/>
</dbReference>
<sequence length="325" mass="34426">MDKKENYLQKLLGKLVAAQSADDSLPKKKDLADILEELVAAFPPGCFCPPSQQTITQIENALNDLLVWSTSAPISSSLKLELQDAINAVKAQLDTNPFSCCDAIKALQALELTLSKVVSALPPGQQLHLLGLLQQLQALFVGYLACLACEPECETNGIFANPAPIIIDSTPPAPTLAIPYPSEIEVTGLCPSITKVTATLKNLTHEFPGGIDILLVGPEGQTVILMSDTGQNNPTSNVTLTFDDDAPTLLPEFNPIVSGTFKPSNYSGFGTESFPIPAPLPPYGATLSVFNGTNPNGTWKLFVVDDSPPVGGSIADGWELNITAV</sequence>
<dbReference type="PROSITE" id="PS51829">
    <property type="entry name" value="P_HOMO_B"/>
    <property type="match status" value="1"/>
</dbReference>
<gene>
    <name evidence="5" type="ORF">CN980_21695</name>
    <name evidence="4" type="ORF">COI98_30710</name>
</gene>
<dbReference type="Proteomes" id="UP000223834">
    <property type="component" value="Unassembled WGS sequence"/>
</dbReference>